<dbReference type="Gene3D" id="1.10.10.10">
    <property type="entry name" value="Winged helix-like DNA-binding domain superfamily/Winged helix DNA-binding domain"/>
    <property type="match status" value="1"/>
</dbReference>
<dbReference type="PROSITE" id="PS50949">
    <property type="entry name" value="HTH_GNTR"/>
    <property type="match status" value="1"/>
</dbReference>
<protein>
    <submittedName>
        <fullName evidence="5">GntR family transcriptional regulator</fullName>
    </submittedName>
</protein>
<dbReference type="SMART" id="SM00345">
    <property type="entry name" value="HTH_GNTR"/>
    <property type="match status" value="1"/>
</dbReference>
<sequence>MYRQIVEQVTIKVLSGDWPAGTALPSIREMAAANGVSVITVKRAYLELEHAGVIITRHGKGSFVADSTDAPRAQQQAELILHLDQALASAERLGLSDAEFHDLIQTRRAQRATDGASS</sequence>
<dbReference type="GO" id="GO:0003700">
    <property type="term" value="F:DNA-binding transcription factor activity"/>
    <property type="evidence" value="ECO:0007669"/>
    <property type="project" value="InterPro"/>
</dbReference>
<name>A0A2N8L448_9BURK</name>
<keyword evidence="3" id="KW-0804">Transcription</keyword>
<dbReference type="PANTHER" id="PTHR38445">
    <property type="entry name" value="HTH-TYPE TRANSCRIPTIONAL REPRESSOR YTRA"/>
    <property type="match status" value="1"/>
</dbReference>
<keyword evidence="6" id="KW-1185">Reference proteome</keyword>
<evidence type="ECO:0000256" key="1">
    <source>
        <dbReference type="ARBA" id="ARBA00023015"/>
    </source>
</evidence>
<organism evidence="5 6">
    <name type="scientific">Kinneretia aquatilis</name>
    <dbReference type="NCBI Taxonomy" id="2070761"/>
    <lineage>
        <taxon>Bacteria</taxon>
        <taxon>Pseudomonadati</taxon>
        <taxon>Pseudomonadota</taxon>
        <taxon>Betaproteobacteria</taxon>
        <taxon>Burkholderiales</taxon>
        <taxon>Sphaerotilaceae</taxon>
        <taxon>Roseateles</taxon>
    </lineage>
</organism>
<reference evidence="5 6" key="1">
    <citation type="submission" date="2018-01" db="EMBL/GenBank/DDBJ databases">
        <title>Draft genome sequence of Paucibacter aquatile CR182 isolated from freshwater of the Nakdong River.</title>
        <authorList>
            <person name="Choi A."/>
            <person name="Chung E.J."/>
        </authorList>
    </citation>
    <scope>NUCLEOTIDE SEQUENCE [LARGE SCALE GENOMIC DNA]</scope>
    <source>
        <strain evidence="5 6">CR182</strain>
    </source>
</reference>
<comment type="caution">
    <text evidence="5">The sequence shown here is derived from an EMBL/GenBank/DDBJ whole genome shotgun (WGS) entry which is preliminary data.</text>
</comment>
<dbReference type="GO" id="GO:0003677">
    <property type="term" value="F:DNA binding"/>
    <property type="evidence" value="ECO:0007669"/>
    <property type="project" value="UniProtKB-KW"/>
</dbReference>
<evidence type="ECO:0000256" key="2">
    <source>
        <dbReference type="ARBA" id="ARBA00023125"/>
    </source>
</evidence>
<evidence type="ECO:0000259" key="4">
    <source>
        <dbReference type="PROSITE" id="PS50949"/>
    </source>
</evidence>
<dbReference type="EMBL" id="POSP01000001">
    <property type="protein sequence ID" value="PND40481.1"/>
    <property type="molecule type" value="Genomic_DNA"/>
</dbReference>
<evidence type="ECO:0000313" key="6">
    <source>
        <dbReference type="Proteomes" id="UP000235916"/>
    </source>
</evidence>
<feature type="domain" description="HTH gntR-type" evidence="4">
    <location>
        <begin position="1"/>
        <end position="67"/>
    </location>
</feature>
<proteinExistence type="predicted"/>
<gene>
    <name evidence="5" type="ORF">C1O66_02370</name>
</gene>
<dbReference type="OrthoDB" id="8582866at2"/>
<dbReference type="CDD" id="cd07377">
    <property type="entry name" value="WHTH_GntR"/>
    <property type="match status" value="1"/>
</dbReference>
<evidence type="ECO:0000313" key="5">
    <source>
        <dbReference type="EMBL" id="PND40481.1"/>
    </source>
</evidence>
<dbReference type="Pfam" id="PF00392">
    <property type="entry name" value="GntR"/>
    <property type="match status" value="1"/>
</dbReference>
<dbReference type="InterPro" id="IPR036390">
    <property type="entry name" value="WH_DNA-bd_sf"/>
</dbReference>
<dbReference type="Proteomes" id="UP000235916">
    <property type="component" value="Unassembled WGS sequence"/>
</dbReference>
<dbReference type="SUPFAM" id="SSF46785">
    <property type="entry name" value="Winged helix' DNA-binding domain"/>
    <property type="match status" value="1"/>
</dbReference>
<keyword evidence="2" id="KW-0238">DNA-binding</keyword>
<dbReference type="InterPro" id="IPR036388">
    <property type="entry name" value="WH-like_DNA-bd_sf"/>
</dbReference>
<evidence type="ECO:0000256" key="3">
    <source>
        <dbReference type="ARBA" id="ARBA00023163"/>
    </source>
</evidence>
<keyword evidence="1" id="KW-0805">Transcription regulation</keyword>
<dbReference type="PANTHER" id="PTHR38445:SF7">
    <property type="entry name" value="GNTR-FAMILY TRANSCRIPTIONAL REGULATOR"/>
    <property type="match status" value="1"/>
</dbReference>
<dbReference type="InterPro" id="IPR000524">
    <property type="entry name" value="Tscrpt_reg_HTH_GntR"/>
</dbReference>
<accession>A0A2N8L448</accession>
<dbReference type="AlphaFoldDB" id="A0A2N8L448"/>